<dbReference type="EMBL" id="PGOL01001713">
    <property type="protein sequence ID" value="PKI55305.1"/>
    <property type="molecule type" value="Genomic_DNA"/>
</dbReference>
<evidence type="ECO:0000256" key="1">
    <source>
        <dbReference type="SAM" id="Phobius"/>
    </source>
</evidence>
<keyword evidence="1" id="KW-0812">Transmembrane</keyword>
<protein>
    <submittedName>
        <fullName evidence="2">Uncharacterized protein</fullName>
    </submittedName>
</protein>
<dbReference type="AlphaFoldDB" id="A0A2I0JGA7"/>
<reference evidence="2 3" key="1">
    <citation type="submission" date="2017-11" db="EMBL/GenBank/DDBJ databases">
        <title>De-novo sequencing of pomegranate (Punica granatum L.) genome.</title>
        <authorList>
            <person name="Akparov Z."/>
            <person name="Amiraslanov A."/>
            <person name="Hajiyeva S."/>
            <person name="Abbasov M."/>
            <person name="Kaur K."/>
            <person name="Hamwieh A."/>
            <person name="Solovyev V."/>
            <person name="Salamov A."/>
            <person name="Braich B."/>
            <person name="Kosarev P."/>
            <person name="Mahmoud A."/>
            <person name="Hajiyev E."/>
            <person name="Babayeva S."/>
            <person name="Izzatullayeva V."/>
            <person name="Mammadov A."/>
            <person name="Mammadov A."/>
            <person name="Sharifova S."/>
            <person name="Ojaghi J."/>
            <person name="Eynullazada K."/>
            <person name="Bayramov B."/>
            <person name="Abdulazimova A."/>
            <person name="Shahmuradov I."/>
        </authorList>
    </citation>
    <scope>NUCLEOTIDE SEQUENCE [LARGE SCALE GENOMIC DNA]</scope>
    <source>
        <strain evidence="3">cv. AG2017</strain>
        <tissue evidence="2">Leaf</tissue>
    </source>
</reference>
<keyword evidence="1" id="KW-1133">Transmembrane helix</keyword>
<dbReference type="Proteomes" id="UP000233551">
    <property type="component" value="Unassembled WGS sequence"/>
</dbReference>
<evidence type="ECO:0000313" key="3">
    <source>
        <dbReference type="Proteomes" id="UP000233551"/>
    </source>
</evidence>
<accession>A0A2I0JGA7</accession>
<sequence>MEIGLEAHCLLLPSICIFVLPFAQEQTVASLSLSVCLSLSLSIEIEQNFYSFAFLGAFLVGFELCIGYIDWLQRSSCRDHREVKLTEETICFEDDSEGSFFVLCADHFVERNKTVC</sequence>
<keyword evidence="1" id="KW-0472">Membrane</keyword>
<gene>
    <name evidence="2" type="ORF">CRG98_024321</name>
</gene>
<comment type="caution">
    <text evidence="2">The sequence shown here is derived from an EMBL/GenBank/DDBJ whole genome shotgun (WGS) entry which is preliminary data.</text>
</comment>
<evidence type="ECO:0000313" key="2">
    <source>
        <dbReference type="EMBL" id="PKI55305.1"/>
    </source>
</evidence>
<organism evidence="2 3">
    <name type="scientific">Punica granatum</name>
    <name type="common">Pomegranate</name>
    <dbReference type="NCBI Taxonomy" id="22663"/>
    <lineage>
        <taxon>Eukaryota</taxon>
        <taxon>Viridiplantae</taxon>
        <taxon>Streptophyta</taxon>
        <taxon>Embryophyta</taxon>
        <taxon>Tracheophyta</taxon>
        <taxon>Spermatophyta</taxon>
        <taxon>Magnoliopsida</taxon>
        <taxon>eudicotyledons</taxon>
        <taxon>Gunneridae</taxon>
        <taxon>Pentapetalae</taxon>
        <taxon>rosids</taxon>
        <taxon>malvids</taxon>
        <taxon>Myrtales</taxon>
        <taxon>Lythraceae</taxon>
        <taxon>Punica</taxon>
    </lineage>
</organism>
<proteinExistence type="predicted"/>
<keyword evidence="3" id="KW-1185">Reference proteome</keyword>
<feature type="transmembrane region" description="Helical" evidence="1">
    <location>
        <begin position="49"/>
        <end position="71"/>
    </location>
</feature>
<name>A0A2I0JGA7_PUNGR</name>